<dbReference type="RefSeq" id="WP_276169415.1">
    <property type="nucleotide sequence ID" value="NZ_JARJGR010000849.1"/>
</dbReference>
<proteinExistence type="predicted"/>
<dbReference type="Proteomes" id="UP001215180">
    <property type="component" value="Unassembled WGS sequence"/>
</dbReference>
<dbReference type="AlphaFoldDB" id="A0AAW6NR47"/>
<protein>
    <submittedName>
        <fullName evidence="1">STY4851/ECs_5259 family protein</fullName>
    </submittedName>
</protein>
<evidence type="ECO:0000313" key="2">
    <source>
        <dbReference type="Proteomes" id="UP001215180"/>
    </source>
</evidence>
<evidence type="ECO:0000313" key="1">
    <source>
        <dbReference type="EMBL" id="MDF3638864.1"/>
    </source>
</evidence>
<reference evidence="1" key="1">
    <citation type="submission" date="2023-03" db="EMBL/GenBank/DDBJ databases">
        <title>A Study on Prevalence and Characterization of Enterobacter cloacae strains in China.</title>
        <authorList>
            <person name="Zheng Z."/>
        </authorList>
    </citation>
    <scope>NUCLEOTIDE SEQUENCE</scope>
    <source>
        <strain evidence="1">EC77</strain>
    </source>
</reference>
<organism evidence="1 2">
    <name type="scientific">Enterobacter cloacae</name>
    <dbReference type="NCBI Taxonomy" id="550"/>
    <lineage>
        <taxon>Bacteria</taxon>
        <taxon>Pseudomonadati</taxon>
        <taxon>Pseudomonadota</taxon>
        <taxon>Gammaproteobacteria</taxon>
        <taxon>Enterobacterales</taxon>
        <taxon>Enterobacteriaceae</taxon>
        <taxon>Enterobacter</taxon>
        <taxon>Enterobacter cloacae complex</taxon>
    </lineage>
</organism>
<sequence length="1119" mass="127730">MLVKTPVNPLLRWLNAFFSSRSLPGADGRALYAYRCHDAEYESLAALLRAHVPRNYPKTIFISYSDVLFSIYAAEFIRRNHTAGHPRWDVILESIGWKVPYAHRQKLVNDGIRYWKRKVRSLGQASGYLHTLACEGGLPIRMIENESGYLITYFKRVYQALRGQSSRRPAEIIAQELGDTIPATMQNELVYEIAGEFCETLHTLLNEHPTHGQDPVSSLRKQYPDWHLQLPLVLPEENASEIVRRLLSQSSEPRISSNVLVERIWVDVDDSWYCDARFRFPATMRTEQLISLFESNIQPEQTRLIISAKWRNGGARLAMLSRYEQQDWRVELLPFAMQKLSGADAMAEISLSLHEGPILLGHVIPKGGYELTEDLPWVFEAMNESESQLKLVGMGSVSSRQNSLFISLPTNSHLDISGEGEFDIPRLLKNSERSLTKISGVFSVVLNDGAVCTIRTQQLYDSAIEYYIKPTEIDLVKSDYPVHRAWPKIGWKKDMQHGIVPENELFWRSIRSGNNSWFSVASVMPKGQIEVRRIVNGEVLFSGKVVILPADFDIQIIPETAQKGVIVLSGITDARVDKYSNNEKVTLKSDYLQNECVIDCNSSQILESTINLRVSWKDGSNLKLLLPKPVSGGRFVSNDGSVHFDGVASIAHLHGVDAELLTISCAGKGYLNIELLDENPMSEKFHYLHADIPLLSGRNEKLQQISLYENYNLLNAMLVCAWKNDSTLRVDFYSDRFGKDKTTLNIKRYDGRFIESDERLLVDIKDSIVFPYHKIDDMVVEAISLNTPDLCAVLLKKDESGYDFSTLNNQGGPWLIVGKIDGAIRIAPVIKWMLPTLQTDDLFLNAICNASPEQRKEYCNALFLEMKNNPLQNSCYLLVEYIKKYKLNNSLPLQELDLFREISSNYCVVVQLLISSCLSGDSDAIYDIQEELPFSWGWIPVSIWKDVFEQCWYSLEKQINDKAFALNILQPFIAFINHQAHIDRRLVPIANMLLTHSEILPAGCTVLPSVSREQFNDAKQMLLRNPDSFGRVSIFSKELWDSAITPDLKSVFNKFWIENTYHTRFEKRFNLMLVAALLSQRNNKLMHQLTALFEFHYQQAPQQLGVIYQYYFEQAGVCH</sequence>
<dbReference type="NCBIfam" id="NF038336">
    <property type="entry name" value="YjiT_fam"/>
    <property type="match status" value="1"/>
</dbReference>
<gene>
    <name evidence="1" type="ORF">P3S46_16790</name>
</gene>
<comment type="caution">
    <text evidence="1">The sequence shown here is derived from an EMBL/GenBank/DDBJ whole genome shotgun (WGS) entry which is preliminary data.</text>
</comment>
<name>A0AAW6NR47_ENTCL</name>
<accession>A0AAW6NR47</accession>
<dbReference type="InterPro" id="IPR047879">
    <property type="entry name" value="YjiT"/>
</dbReference>
<dbReference type="EMBL" id="JARJGR010000849">
    <property type="protein sequence ID" value="MDF3638864.1"/>
    <property type="molecule type" value="Genomic_DNA"/>
</dbReference>